<organism evidence="1 2">
    <name type="scientific">Streptomyces kanasensis</name>
    <dbReference type="NCBI Taxonomy" id="936756"/>
    <lineage>
        <taxon>Bacteria</taxon>
        <taxon>Bacillati</taxon>
        <taxon>Actinomycetota</taxon>
        <taxon>Actinomycetes</taxon>
        <taxon>Kitasatosporales</taxon>
        <taxon>Streptomycetaceae</taxon>
        <taxon>Streptomyces</taxon>
    </lineage>
</organism>
<dbReference type="STRING" id="936756.ATE80_28520"/>
<evidence type="ECO:0000313" key="1">
    <source>
        <dbReference type="EMBL" id="KUH35565.1"/>
    </source>
</evidence>
<evidence type="ECO:0000313" key="2">
    <source>
        <dbReference type="Proteomes" id="UP000054011"/>
    </source>
</evidence>
<name>A0A100Y0W7_9ACTN</name>
<reference evidence="1 2" key="1">
    <citation type="submission" date="2015-11" db="EMBL/GenBank/DDBJ databases">
        <title>Genome-wide analysis reveals the secondary metabolome in Streptomyces kanasensis ZX01.</title>
        <authorList>
            <person name="Zhang G."/>
            <person name="Han L."/>
            <person name="Feng J."/>
            <person name="Zhang X."/>
        </authorList>
    </citation>
    <scope>NUCLEOTIDE SEQUENCE [LARGE SCALE GENOMIC DNA]</scope>
    <source>
        <strain evidence="1 2">ZX01</strain>
    </source>
</reference>
<gene>
    <name evidence="1" type="ORF">ATE80_28520</name>
</gene>
<accession>A0A100Y0W7</accession>
<dbReference type="OrthoDB" id="4277061at2"/>
<dbReference type="RefSeq" id="WP_058945153.1">
    <property type="nucleotide sequence ID" value="NZ_LNSV01000129.1"/>
</dbReference>
<keyword evidence="2" id="KW-1185">Reference proteome</keyword>
<dbReference type="Proteomes" id="UP000054011">
    <property type="component" value="Unassembled WGS sequence"/>
</dbReference>
<proteinExistence type="predicted"/>
<protein>
    <submittedName>
        <fullName evidence="1">Uncharacterized protein</fullName>
    </submittedName>
</protein>
<comment type="caution">
    <text evidence="1">The sequence shown here is derived from an EMBL/GenBank/DDBJ whole genome shotgun (WGS) entry which is preliminary data.</text>
</comment>
<dbReference type="EMBL" id="LNSV01000129">
    <property type="protein sequence ID" value="KUH35565.1"/>
    <property type="molecule type" value="Genomic_DNA"/>
</dbReference>
<sequence length="230" mass="24812">MTDGGTDMRRGWVAVLLLLGLSGCAISPTANEPKPDDRARCEGVLGTSAITWLQRRRAQEELRFGADLGVDAARDRILEELGAWRPDSSPTDSFSADMCFVDGDGPGDYILDYRTSHDPLETVGAQTPRGTRAKVNADVVLTSDWIPPGAESARPGEGIYRVYVACQAPQAVPEQRTGVFLRGELTDTLTGETDPRVPYTHLLHSARVMVKALGCANEPVVPARPPASVR</sequence>
<dbReference type="AlphaFoldDB" id="A0A100Y0W7"/>